<dbReference type="RefSeq" id="WP_041050220.1">
    <property type="nucleotide sequence ID" value="NZ_JXAK01000048.1"/>
</dbReference>
<evidence type="ECO:0000256" key="6">
    <source>
        <dbReference type="ARBA" id="ARBA00023136"/>
    </source>
</evidence>
<keyword evidence="2" id="KW-1003">Cell membrane</keyword>
<proteinExistence type="predicted"/>
<evidence type="ECO:0000313" key="10">
    <source>
        <dbReference type="Proteomes" id="UP000031967"/>
    </source>
</evidence>
<feature type="transmembrane region" description="Helical" evidence="7">
    <location>
        <begin position="123"/>
        <end position="144"/>
    </location>
</feature>
<dbReference type="PANTHER" id="PTHR14969">
    <property type="entry name" value="SPHINGOSINE-1-PHOSPHATE PHOSPHOHYDROLASE"/>
    <property type="match status" value="1"/>
</dbReference>
<dbReference type="InterPro" id="IPR000326">
    <property type="entry name" value="PAP2/HPO"/>
</dbReference>
<name>A0ABR5AD63_9BACL</name>
<dbReference type="SMART" id="SM00014">
    <property type="entry name" value="acidPPc"/>
    <property type="match status" value="1"/>
</dbReference>
<dbReference type="PANTHER" id="PTHR14969:SF62">
    <property type="entry name" value="DECAPRENYLPHOSPHORYL-5-PHOSPHORIBOSE PHOSPHATASE RV3807C-RELATED"/>
    <property type="match status" value="1"/>
</dbReference>
<keyword evidence="3 7" id="KW-0812">Transmembrane</keyword>
<evidence type="ECO:0000256" key="7">
    <source>
        <dbReference type="SAM" id="Phobius"/>
    </source>
</evidence>
<evidence type="ECO:0000256" key="5">
    <source>
        <dbReference type="ARBA" id="ARBA00022989"/>
    </source>
</evidence>
<gene>
    <name evidence="9" type="ORF">SD70_23475</name>
</gene>
<comment type="caution">
    <text evidence="9">The sequence shown here is derived from an EMBL/GenBank/DDBJ whole genome shotgun (WGS) entry which is preliminary data.</text>
</comment>
<dbReference type="Pfam" id="PF01569">
    <property type="entry name" value="PAP2"/>
    <property type="match status" value="1"/>
</dbReference>
<reference evidence="9 10" key="1">
    <citation type="submission" date="2014-12" db="EMBL/GenBank/DDBJ databases">
        <title>Draft genome sequence of Paenibacillus kamchatkensis strain B-2647.</title>
        <authorList>
            <person name="Karlyshev A.V."/>
            <person name="Kudryashova E.B."/>
        </authorList>
    </citation>
    <scope>NUCLEOTIDE SEQUENCE [LARGE SCALE GENOMIC DNA]</scope>
    <source>
        <strain evidence="9 10">VKM B-2647</strain>
    </source>
</reference>
<comment type="subcellular location">
    <subcellularLocation>
        <location evidence="1">Cell membrane</location>
        <topology evidence="1">Multi-pass membrane protein</topology>
    </subcellularLocation>
</comment>
<evidence type="ECO:0000313" key="9">
    <source>
        <dbReference type="EMBL" id="KIL38916.1"/>
    </source>
</evidence>
<dbReference type="InterPro" id="IPR036938">
    <property type="entry name" value="PAP2/HPO_sf"/>
</dbReference>
<keyword evidence="10" id="KW-1185">Reference proteome</keyword>
<evidence type="ECO:0000256" key="2">
    <source>
        <dbReference type="ARBA" id="ARBA00022475"/>
    </source>
</evidence>
<evidence type="ECO:0000259" key="8">
    <source>
        <dbReference type="SMART" id="SM00014"/>
    </source>
</evidence>
<accession>A0ABR5AD63</accession>
<organism evidence="9 10">
    <name type="scientific">Gordoniibacillus kamchatkensis</name>
    <dbReference type="NCBI Taxonomy" id="1590651"/>
    <lineage>
        <taxon>Bacteria</taxon>
        <taxon>Bacillati</taxon>
        <taxon>Bacillota</taxon>
        <taxon>Bacilli</taxon>
        <taxon>Bacillales</taxon>
        <taxon>Paenibacillaceae</taxon>
        <taxon>Gordoniibacillus</taxon>
    </lineage>
</organism>
<evidence type="ECO:0000256" key="1">
    <source>
        <dbReference type="ARBA" id="ARBA00004651"/>
    </source>
</evidence>
<sequence>MSKVALWLQRHEYRMFRFVNRRIQHTLLDVFFAAVTRLGGAAATIATSLLLAAFGHGMLRTAALQSLVALAASHIPVAVMKRAYPRQRPYLVFPDTVICKNPLKDHSFPSGHTTAVFSSVLPYMYAFPVLGFALLPLAVAVGVSRMYLGLHYPSDVAAGCLLGTAAALVTIASWM</sequence>
<dbReference type="Gene3D" id="1.20.144.10">
    <property type="entry name" value="Phosphatidic acid phosphatase type 2/haloperoxidase"/>
    <property type="match status" value="1"/>
</dbReference>
<keyword evidence="4" id="KW-0378">Hydrolase</keyword>
<evidence type="ECO:0000256" key="3">
    <source>
        <dbReference type="ARBA" id="ARBA00022692"/>
    </source>
</evidence>
<feature type="domain" description="Phosphatidic acid phosphatase type 2/haloperoxidase" evidence="8">
    <location>
        <begin position="64"/>
        <end position="171"/>
    </location>
</feature>
<dbReference type="Proteomes" id="UP000031967">
    <property type="component" value="Unassembled WGS sequence"/>
</dbReference>
<dbReference type="EMBL" id="JXAK01000048">
    <property type="protein sequence ID" value="KIL38916.1"/>
    <property type="molecule type" value="Genomic_DNA"/>
</dbReference>
<evidence type="ECO:0000256" key="4">
    <source>
        <dbReference type="ARBA" id="ARBA00022801"/>
    </source>
</evidence>
<feature type="transmembrane region" description="Helical" evidence="7">
    <location>
        <begin position="156"/>
        <end position="174"/>
    </location>
</feature>
<dbReference type="SUPFAM" id="SSF48317">
    <property type="entry name" value="Acid phosphatase/Vanadium-dependent haloperoxidase"/>
    <property type="match status" value="1"/>
</dbReference>
<keyword evidence="5 7" id="KW-1133">Transmembrane helix</keyword>
<feature type="transmembrane region" description="Helical" evidence="7">
    <location>
        <begin position="30"/>
        <end position="56"/>
    </location>
</feature>
<protein>
    <submittedName>
        <fullName evidence="9">Phosphoesterase</fullName>
    </submittedName>
</protein>
<keyword evidence="6 7" id="KW-0472">Membrane</keyword>